<dbReference type="OrthoDB" id="443981at2759"/>
<evidence type="ECO:0000256" key="5">
    <source>
        <dbReference type="SAM" id="MobiDB-lite"/>
    </source>
</evidence>
<dbReference type="InterPro" id="IPR007461">
    <property type="entry name" value="Ysc84_actin-binding"/>
</dbReference>
<dbReference type="STRING" id="2880.D8LEA9"/>
<dbReference type="InterPro" id="IPR000306">
    <property type="entry name" value="Znf_FYVE"/>
</dbReference>
<protein>
    <recommendedName>
        <fullName evidence="6">FYVE-type domain-containing protein</fullName>
    </recommendedName>
</protein>
<dbReference type="Pfam" id="PF04366">
    <property type="entry name" value="Ysc84"/>
    <property type="match status" value="1"/>
</dbReference>
<feature type="compositionally biased region" description="Low complexity" evidence="5">
    <location>
        <begin position="176"/>
        <end position="188"/>
    </location>
</feature>
<evidence type="ECO:0000313" key="7">
    <source>
        <dbReference type="EMBL" id="CBN74194.1"/>
    </source>
</evidence>
<evidence type="ECO:0000313" key="8">
    <source>
        <dbReference type="Proteomes" id="UP000002630"/>
    </source>
</evidence>
<dbReference type="Proteomes" id="UP000002630">
    <property type="component" value="Unassembled WGS sequence"/>
</dbReference>
<keyword evidence="1" id="KW-0479">Metal-binding</keyword>
<dbReference type="InParanoid" id="D8LEA9"/>
<dbReference type="eggNOG" id="KOG1843">
    <property type="taxonomic scope" value="Eukaryota"/>
</dbReference>
<feature type="region of interest" description="Disordered" evidence="5">
    <location>
        <begin position="1"/>
        <end position="193"/>
    </location>
</feature>
<dbReference type="Pfam" id="PF01363">
    <property type="entry name" value="FYVE"/>
    <property type="match status" value="1"/>
</dbReference>
<dbReference type="CDD" id="cd11526">
    <property type="entry name" value="SYLF_FYVE"/>
    <property type="match status" value="1"/>
</dbReference>
<dbReference type="EMBL" id="FN649760">
    <property type="protein sequence ID" value="CBN74194.1"/>
    <property type="molecule type" value="Genomic_DNA"/>
</dbReference>
<dbReference type="PANTHER" id="PTHR15629:SF2">
    <property type="entry name" value="SH3 DOMAIN-CONTAINING YSC84-LIKE PROTEIN 1"/>
    <property type="match status" value="1"/>
</dbReference>
<name>D8LEA9_ECTSI</name>
<keyword evidence="8" id="KW-1185">Reference proteome</keyword>
<gene>
    <name evidence="7" type="ORF">Esi_0013_0115</name>
</gene>
<dbReference type="Gene3D" id="3.30.40.10">
    <property type="entry name" value="Zinc/RING finger domain, C3HC4 (zinc finger)"/>
    <property type="match status" value="1"/>
</dbReference>
<reference evidence="7 8" key="1">
    <citation type="journal article" date="2010" name="Nature">
        <title>The Ectocarpus genome and the independent evolution of multicellularity in brown algae.</title>
        <authorList>
            <person name="Cock J.M."/>
            <person name="Sterck L."/>
            <person name="Rouze P."/>
            <person name="Scornet D."/>
            <person name="Allen A.E."/>
            <person name="Amoutzias G."/>
            <person name="Anthouard V."/>
            <person name="Artiguenave F."/>
            <person name="Aury J.M."/>
            <person name="Badger J.H."/>
            <person name="Beszteri B."/>
            <person name="Billiau K."/>
            <person name="Bonnet E."/>
            <person name="Bothwell J.H."/>
            <person name="Bowler C."/>
            <person name="Boyen C."/>
            <person name="Brownlee C."/>
            <person name="Carrano C.J."/>
            <person name="Charrier B."/>
            <person name="Cho G.Y."/>
            <person name="Coelho S.M."/>
            <person name="Collen J."/>
            <person name="Corre E."/>
            <person name="Da Silva C."/>
            <person name="Delage L."/>
            <person name="Delaroque N."/>
            <person name="Dittami S.M."/>
            <person name="Doulbeau S."/>
            <person name="Elias M."/>
            <person name="Farnham G."/>
            <person name="Gachon C.M."/>
            <person name="Gschloessl B."/>
            <person name="Heesch S."/>
            <person name="Jabbari K."/>
            <person name="Jubin C."/>
            <person name="Kawai H."/>
            <person name="Kimura K."/>
            <person name="Kloareg B."/>
            <person name="Kupper F.C."/>
            <person name="Lang D."/>
            <person name="Le Bail A."/>
            <person name="Leblanc C."/>
            <person name="Lerouge P."/>
            <person name="Lohr M."/>
            <person name="Lopez P.J."/>
            <person name="Martens C."/>
            <person name="Maumus F."/>
            <person name="Michel G."/>
            <person name="Miranda-Saavedra D."/>
            <person name="Morales J."/>
            <person name="Moreau H."/>
            <person name="Motomura T."/>
            <person name="Nagasato C."/>
            <person name="Napoli C.A."/>
            <person name="Nelson D.R."/>
            <person name="Nyvall-Collen P."/>
            <person name="Peters A.F."/>
            <person name="Pommier C."/>
            <person name="Potin P."/>
            <person name="Poulain J."/>
            <person name="Quesneville H."/>
            <person name="Read B."/>
            <person name="Rensing S.A."/>
            <person name="Ritter A."/>
            <person name="Rousvoal S."/>
            <person name="Samanta M."/>
            <person name="Samson G."/>
            <person name="Schroeder D.C."/>
            <person name="Segurens B."/>
            <person name="Strittmatter M."/>
            <person name="Tonon T."/>
            <person name="Tregear J.W."/>
            <person name="Valentin K."/>
            <person name="von Dassow P."/>
            <person name="Yamagishi T."/>
            <person name="Van de Peer Y."/>
            <person name="Wincker P."/>
        </authorList>
    </citation>
    <scope>NUCLEOTIDE SEQUENCE [LARGE SCALE GENOMIC DNA]</scope>
    <source>
        <strain evidence="8">Ec32 / CCAP1310/4</strain>
    </source>
</reference>
<accession>D8LEA9</accession>
<dbReference type="PANTHER" id="PTHR15629">
    <property type="entry name" value="SH3YL1 PROTEIN"/>
    <property type="match status" value="1"/>
</dbReference>
<dbReference type="SUPFAM" id="SSF57903">
    <property type="entry name" value="FYVE/PHD zinc finger"/>
    <property type="match status" value="1"/>
</dbReference>
<dbReference type="GO" id="GO:0008270">
    <property type="term" value="F:zinc ion binding"/>
    <property type="evidence" value="ECO:0007669"/>
    <property type="project" value="UniProtKB-KW"/>
</dbReference>
<evidence type="ECO:0000259" key="6">
    <source>
        <dbReference type="PROSITE" id="PS50178"/>
    </source>
</evidence>
<sequence>MMTAAFGDESASSMSLLPPIEGSGGDTGEDVDGNPREAARLLEEENPHHQPSYNGQRHEQQDVPGRQLMEDRWPSGQYSSLTTVPPGGASGGSPNVAWQDPNTTTSAGEGDSDGMVTPGQGQAGLAPLDEQPPPDPFAMERPPIANGGRGGGGAVGGEIRAKPPVAPRPARREWNLTTTKPSPKLSSTAVGATGAANGHISSDGKGVGVAGVGGGSVAGGGGVGLKPPKWLPDEDTSSCSGCGRDFDWARRRHHCRLCGGIFCYACSQFRALLPRSFGSRDPQRLCQPCNARVAPLQEMLAESVSNAVKENDVERGTVASYLNRPIVFTLGAEVRKAAYTIHNFSKEGMIQDQSIPQELLSRAKGLAFLTVIKGGFIVAGRVGTGLVISKTDEGVWSAPSAIATLGMGWGALIGGEITDFVLVLNTDAALEAFSGRGQVSIGAELSVAVGPVGRTGAGNVSVAAEGVAHAYSYSHSRGLFAGLSLEGGVIVSRPDVNRKFYGRQVSVRDLLSGSVAPPPAARPLYEALDNRGPGADQQRLLSQGFRVG</sequence>
<dbReference type="InterPro" id="IPR017455">
    <property type="entry name" value="Znf_FYVE-rel"/>
</dbReference>
<keyword evidence="2 4" id="KW-0863">Zinc-finger</keyword>
<evidence type="ECO:0000256" key="3">
    <source>
        <dbReference type="ARBA" id="ARBA00022833"/>
    </source>
</evidence>
<proteinExistence type="predicted"/>
<organism evidence="7 8">
    <name type="scientific">Ectocarpus siliculosus</name>
    <name type="common">Brown alga</name>
    <name type="synonym">Conferva siliculosa</name>
    <dbReference type="NCBI Taxonomy" id="2880"/>
    <lineage>
        <taxon>Eukaryota</taxon>
        <taxon>Sar</taxon>
        <taxon>Stramenopiles</taxon>
        <taxon>Ochrophyta</taxon>
        <taxon>PX clade</taxon>
        <taxon>Phaeophyceae</taxon>
        <taxon>Ectocarpales</taxon>
        <taxon>Ectocarpaceae</taxon>
        <taxon>Ectocarpus</taxon>
    </lineage>
</organism>
<dbReference type="AlphaFoldDB" id="D8LEA9"/>
<dbReference type="InterPro" id="IPR011011">
    <property type="entry name" value="Znf_FYVE_PHD"/>
</dbReference>
<dbReference type="SMART" id="SM00064">
    <property type="entry name" value="FYVE"/>
    <property type="match status" value="1"/>
</dbReference>
<keyword evidence="3" id="KW-0862">Zinc</keyword>
<evidence type="ECO:0000256" key="2">
    <source>
        <dbReference type="ARBA" id="ARBA00022771"/>
    </source>
</evidence>
<dbReference type="PROSITE" id="PS50178">
    <property type="entry name" value="ZF_FYVE"/>
    <property type="match status" value="1"/>
</dbReference>
<dbReference type="InterPro" id="IPR051702">
    <property type="entry name" value="SH3_domain_YSC84-like"/>
</dbReference>
<feature type="domain" description="FYVE-type" evidence="6">
    <location>
        <begin position="233"/>
        <end position="294"/>
    </location>
</feature>
<evidence type="ECO:0000256" key="4">
    <source>
        <dbReference type="PROSITE-ProRule" id="PRU00091"/>
    </source>
</evidence>
<feature type="compositionally biased region" description="Gly residues" evidence="5">
    <location>
        <begin position="147"/>
        <end position="156"/>
    </location>
</feature>
<dbReference type="GO" id="GO:0035091">
    <property type="term" value="F:phosphatidylinositol binding"/>
    <property type="evidence" value="ECO:0007669"/>
    <property type="project" value="TreeGrafter"/>
</dbReference>
<evidence type="ECO:0000256" key="1">
    <source>
        <dbReference type="ARBA" id="ARBA00022723"/>
    </source>
</evidence>
<dbReference type="InterPro" id="IPR013083">
    <property type="entry name" value="Znf_RING/FYVE/PHD"/>
</dbReference>
<feature type="compositionally biased region" description="Basic and acidic residues" evidence="5">
    <location>
        <begin position="33"/>
        <end position="48"/>
    </location>
</feature>